<dbReference type="RefSeq" id="WP_066774243.1">
    <property type="nucleotide sequence ID" value="NZ_CP013244.1"/>
</dbReference>
<protein>
    <submittedName>
        <fullName evidence="3">CopG family transcriptional regulator</fullName>
    </submittedName>
</protein>
<dbReference type="Proteomes" id="UP000092498">
    <property type="component" value="Chromosome"/>
</dbReference>
<evidence type="ECO:0000313" key="3">
    <source>
        <dbReference type="EMBL" id="ANP47790.1"/>
    </source>
</evidence>
<dbReference type="InterPro" id="IPR022789">
    <property type="entry name" value="ParD"/>
</dbReference>
<sequence>MSTRNVVLTERQDELIDTLVETGRYQNASEVMREGLRLIEQREAEDAAKLAALREAARIGMADFDAGRFATFSDSSEMRKHLRSRAAKVIAKTKRG</sequence>
<dbReference type="KEGG" id="cbot:ATE48_18745"/>
<dbReference type="GO" id="GO:0006355">
    <property type="term" value="P:regulation of DNA-templated transcription"/>
    <property type="evidence" value="ECO:0007669"/>
    <property type="project" value="InterPro"/>
</dbReference>
<dbReference type="STRING" id="1759059.ATE48_18745"/>
<evidence type="ECO:0000313" key="4">
    <source>
        <dbReference type="Proteomes" id="UP000092498"/>
    </source>
</evidence>
<gene>
    <name evidence="3" type="ORF">ATE48_18745</name>
</gene>
<keyword evidence="4" id="KW-1185">Reference proteome</keyword>
<organism evidence="3 4">
    <name type="scientific">Candidatus Viadribacter manganicus</name>
    <dbReference type="NCBI Taxonomy" id="1759059"/>
    <lineage>
        <taxon>Bacteria</taxon>
        <taxon>Pseudomonadati</taxon>
        <taxon>Pseudomonadota</taxon>
        <taxon>Alphaproteobacteria</taxon>
        <taxon>Hyphomonadales</taxon>
        <taxon>Hyphomonadaceae</taxon>
        <taxon>Candidatus Viadribacter</taxon>
    </lineage>
</organism>
<dbReference type="OrthoDB" id="9815501at2"/>
<dbReference type="CDD" id="cd22231">
    <property type="entry name" value="RHH_NikR_HicB-like"/>
    <property type="match status" value="1"/>
</dbReference>
<dbReference type="PANTHER" id="PTHR36582">
    <property type="entry name" value="ANTITOXIN PARD"/>
    <property type="match status" value="1"/>
</dbReference>
<dbReference type="Pfam" id="PF03693">
    <property type="entry name" value="ParD_antitoxin"/>
    <property type="match status" value="1"/>
</dbReference>
<dbReference type="InParanoid" id="A0A1B1AMP5"/>
<proteinExistence type="inferred from homology"/>
<name>A0A1B1AMP5_9PROT</name>
<comment type="similarity">
    <text evidence="1">Belongs to the ParD antitoxin family.</text>
</comment>
<dbReference type="SUPFAM" id="SSF47598">
    <property type="entry name" value="Ribbon-helix-helix"/>
    <property type="match status" value="1"/>
</dbReference>
<dbReference type="PANTHER" id="PTHR36582:SF2">
    <property type="entry name" value="ANTITOXIN PARD"/>
    <property type="match status" value="1"/>
</dbReference>
<dbReference type="InterPro" id="IPR010985">
    <property type="entry name" value="Ribbon_hlx_hlx"/>
</dbReference>
<dbReference type="InterPro" id="IPR038296">
    <property type="entry name" value="ParD_sf"/>
</dbReference>
<accession>A0A1B1AMP5</accession>
<evidence type="ECO:0000256" key="1">
    <source>
        <dbReference type="ARBA" id="ARBA00008580"/>
    </source>
</evidence>
<dbReference type="EMBL" id="CP013244">
    <property type="protein sequence ID" value="ANP47790.1"/>
    <property type="molecule type" value="Genomic_DNA"/>
</dbReference>
<reference evidence="3 4" key="1">
    <citation type="submission" date="2015-11" db="EMBL/GenBank/DDBJ databases">
        <title>Whole-Genome Sequence of Candidatus Oderbacter manganicum from the National Park Lower Oder Valley, Germany.</title>
        <authorList>
            <person name="Braun B."/>
            <person name="Liere K."/>
            <person name="Szewzyk U."/>
        </authorList>
    </citation>
    <scope>NUCLEOTIDE SEQUENCE [LARGE SCALE GENOMIC DNA]</scope>
    <source>
        <strain evidence="3 4">OTSz_A_272</strain>
    </source>
</reference>
<evidence type="ECO:0000256" key="2">
    <source>
        <dbReference type="ARBA" id="ARBA00022649"/>
    </source>
</evidence>
<dbReference type="Gene3D" id="6.10.10.120">
    <property type="entry name" value="Antitoxin ParD1-like"/>
    <property type="match status" value="1"/>
</dbReference>
<keyword evidence="2" id="KW-1277">Toxin-antitoxin system</keyword>
<dbReference type="NCBIfam" id="TIGR02606">
    <property type="entry name" value="antidote_CC2985"/>
    <property type="match status" value="1"/>
</dbReference>
<dbReference type="AlphaFoldDB" id="A0A1B1AMP5"/>